<comment type="caution">
    <text evidence="3">The sequence shown here is derived from an EMBL/GenBank/DDBJ whole genome shotgun (WGS) entry which is preliminary data.</text>
</comment>
<dbReference type="PANTHER" id="PTHR43686">
    <property type="entry name" value="SULFURTRANSFERASE-RELATED"/>
    <property type="match status" value="1"/>
</dbReference>
<dbReference type="InterPro" id="IPR015424">
    <property type="entry name" value="PyrdxlP-dep_Trfase"/>
</dbReference>
<protein>
    <submittedName>
        <fullName evidence="3">Cysteine desulfurase</fullName>
    </submittedName>
</protein>
<reference evidence="3 4" key="1">
    <citation type="journal article" date="2012" name="J. Bacteriol.">
        <title>Genome Sequence of Nitratireductor aquibiodomus Strain RA22.</title>
        <authorList>
            <person name="Singh A."/>
            <person name="Jangir P.K."/>
            <person name="Kumari C."/>
            <person name="Sharma R."/>
        </authorList>
    </citation>
    <scope>NUCLEOTIDE SEQUENCE [LARGE SCALE GENOMIC DNA]</scope>
    <source>
        <strain evidence="3 4">RA22</strain>
    </source>
</reference>
<dbReference type="Pfam" id="PF00266">
    <property type="entry name" value="Aminotran_5"/>
    <property type="match status" value="1"/>
</dbReference>
<gene>
    <name evidence="3" type="ORF">A33O_15828</name>
</gene>
<dbReference type="InterPro" id="IPR000192">
    <property type="entry name" value="Aminotrans_V_dom"/>
</dbReference>
<dbReference type="EMBL" id="AJXZ01000039">
    <property type="protein sequence ID" value="EIM73385.1"/>
    <property type="molecule type" value="Genomic_DNA"/>
</dbReference>
<dbReference type="STRING" id="204799.GCA_001696575_02820"/>
<dbReference type="Gene3D" id="3.40.640.10">
    <property type="entry name" value="Type I PLP-dependent aspartate aminotransferase-like (Major domain)"/>
    <property type="match status" value="1"/>
</dbReference>
<evidence type="ECO:0000313" key="3">
    <source>
        <dbReference type="EMBL" id="EIM73385.1"/>
    </source>
</evidence>
<proteinExistence type="predicted"/>
<dbReference type="InterPro" id="IPR015422">
    <property type="entry name" value="PyrdxlP-dep_Trfase_small"/>
</dbReference>
<dbReference type="Proteomes" id="UP000004622">
    <property type="component" value="Unassembled WGS sequence"/>
</dbReference>
<keyword evidence="1" id="KW-0663">Pyridoxal phosphate</keyword>
<evidence type="ECO:0000259" key="2">
    <source>
        <dbReference type="Pfam" id="PF00266"/>
    </source>
</evidence>
<dbReference type="RefSeq" id="WP_007009487.1">
    <property type="nucleotide sequence ID" value="NZ_AJXZ01000039.1"/>
</dbReference>
<dbReference type="SUPFAM" id="SSF53383">
    <property type="entry name" value="PLP-dependent transferases"/>
    <property type="match status" value="1"/>
</dbReference>
<dbReference type="OrthoDB" id="9804366at2"/>
<dbReference type="Gene3D" id="3.90.1150.10">
    <property type="entry name" value="Aspartate Aminotransferase, domain 1"/>
    <property type="match status" value="1"/>
</dbReference>
<organism evidence="3 4">
    <name type="scientific">Nitratireductor aquibiodomus RA22</name>
    <dbReference type="NCBI Taxonomy" id="1189611"/>
    <lineage>
        <taxon>Bacteria</taxon>
        <taxon>Pseudomonadati</taxon>
        <taxon>Pseudomonadota</taxon>
        <taxon>Alphaproteobacteria</taxon>
        <taxon>Hyphomicrobiales</taxon>
        <taxon>Phyllobacteriaceae</taxon>
        <taxon>Nitratireductor</taxon>
    </lineage>
</organism>
<dbReference type="PATRIC" id="fig|1189611.3.peg.3201"/>
<dbReference type="AlphaFoldDB" id="I5BUY3"/>
<feature type="domain" description="Aminotransferase class V" evidence="2">
    <location>
        <begin position="43"/>
        <end position="406"/>
    </location>
</feature>
<dbReference type="InterPro" id="IPR015421">
    <property type="entry name" value="PyrdxlP-dep_Trfase_major"/>
</dbReference>
<dbReference type="PANTHER" id="PTHR43686:SF1">
    <property type="entry name" value="AMINOTRAN_5 DOMAIN-CONTAINING PROTEIN"/>
    <property type="match status" value="1"/>
</dbReference>
<sequence length="523" mass="56892">MARDVLNAFKESLNRDDLAEYLRAGLIGENAVIEGPCGEKPLIYADYVASGRALAQVEDFIRDEVLPYYANSHTEASYCGSFSTRLREAARAQIHRIVKADKETSVVFSGSGATSGINRLVRLLQIAETVAKGGRVVVFTGPYEHHSNILPWRESGATIIAIPETACGGPDMRALKTALEANADAALKVGTFSAASNVTGITTDTDAVTRLLKAHDALAIWDYAGGAPYLEIDMKPGTDCAKDAVVISPHKFPGGPGASGLLILRNAIARTAQPTMPGGGSVTFVSPWAHDYSRSLSAREEAGTPNVVGDIRAALVLLVKEALGQDFIDRRHEELRTRALGVWSQNPCLQLLGNPAAPRLPIFSFRILCPEGNTLHHQLFTRMLSDLHGIQARGGCACAGPYAHHLLGIDEPQSNALLQSIRDGREMEKPGWVRLNLSYLMTDEKADFVIKTVDRLAREAERHASAYDFDPGTARFRHKALAWRAEAVRPRQRAFKTSASRATPLSVVMKPGESLRIWPRWSA</sequence>
<evidence type="ECO:0000256" key="1">
    <source>
        <dbReference type="ARBA" id="ARBA00022898"/>
    </source>
</evidence>
<accession>I5BUY3</accession>
<name>I5BUY3_9HYPH</name>
<evidence type="ECO:0000313" key="4">
    <source>
        <dbReference type="Proteomes" id="UP000004622"/>
    </source>
</evidence>